<dbReference type="UniPathway" id="UPA00074">
    <property type="reaction ID" value="UER00130"/>
</dbReference>
<evidence type="ECO:0000259" key="4">
    <source>
        <dbReference type="SMART" id="SM01001"/>
    </source>
</evidence>
<organism evidence="5 6">
    <name type="scientific">Trichoderma asperellum (strain ATCC 204424 / CBS 433.97 / NBRC 101777)</name>
    <dbReference type="NCBI Taxonomy" id="1042311"/>
    <lineage>
        <taxon>Eukaryota</taxon>
        <taxon>Fungi</taxon>
        <taxon>Dikarya</taxon>
        <taxon>Ascomycota</taxon>
        <taxon>Pezizomycotina</taxon>
        <taxon>Sordariomycetes</taxon>
        <taxon>Hypocreomycetidae</taxon>
        <taxon>Hypocreales</taxon>
        <taxon>Hypocreaceae</taxon>
        <taxon>Trichoderma</taxon>
    </lineage>
</organism>
<dbReference type="OrthoDB" id="15425at2759"/>
<dbReference type="STRING" id="1042311.A0A2T3Z097"/>
<dbReference type="PANTHER" id="PTHR23046:SF2">
    <property type="entry name" value="PHOSPHORIBOSYLAMINOIMIDAZOLE CARBOXYLASE"/>
    <property type="match status" value="1"/>
</dbReference>
<protein>
    <recommendedName>
        <fullName evidence="2">phosphoribosylaminoimidazole carboxylase</fullName>
        <ecNumber evidence="2">4.1.1.21</ecNumber>
    </recommendedName>
</protein>
<dbReference type="Gene3D" id="3.40.50.1970">
    <property type="match status" value="1"/>
</dbReference>
<accession>A0A2T3Z097</accession>
<dbReference type="InterPro" id="IPR024694">
    <property type="entry name" value="PurE_prokaryotes"/>
</dbReference>
<dbReference type="GO" id="GO:0006189">
    <property type="term" value="P:'de novo' IMP biosynthetic process"/>
    <property type="evidence" value="ECO:0007669"/>
    <property type="project" value="UniProtKB-UniPathway"/>
</dbReference>
<dbReference type="GO" id="GO:0004638">
    <property type="term" value="F:phosphoribosylaminoimidazole carboxylase activity"/>
    <property type="evidence" value="ECO:0007669"/>
    <property type="project" value="UniProtKB-EC"/>
</dbReference>
<keyword evidence="3" id="KW-0658">Purine biosynthesis</keyword>
<dbReference type="Gene3D" id="3.30.470.20">
    <property type="entry name" value="ATP-grasp fold, B domain"/>
    <property type="match status" value="1"/>
</dbReference>
<evidence type="ECO:0000256" key="3">
    <source>
        <dbReference type="ARBA" id="ARBA00022755"/>
    </source>
</evidence>
<dbReference type="AlphaFoldDB" id="A0A2T3Z097"/>
<evidence type="ECO:0000256" key="1">
    <source>
        <dbReference type="ARBA" id="ARBA00004747"/>
    </source>
</evidence>
<sequence>MASRLIGQVTPNLRLGHTNSEVFEEIATVGADVDGKLKKVSDKYQQKEYFKKINIPIQPEMGIEFGEAFGFPFMAEKIQPFKQQLSFMGLRAENDQSKLRDVCAYPSPAIETIHEDSICTKVFYSPRQISAEACRAAREMGFSKLYSILNIIPQSIKLKSHVSGEIMLGILGGVQDVSYDALVDQIHSIFEPDMDICLHLYGKIPKPRRKIGYITVNFLSSNINLEQLAASLIKGVDSIRQARLDIKSVQLCPSAVPAVQPTTSSPALSRNITNPLDLQVLCGAFEILERFRVPHDFNINSAHLTPNTMSKLTKSDASRAAFASRSQLLACPAFGVPIWMMPRGCPVAMVGISNPTNAGIMAVRILLASDAEYRQVMADFMRGMGDEVEAKAAKLQEIGWKVYLEK</sequence>
<dbReference type="PANTHER" id="PTHR23046">
    <property type="entry name" value="PHOSPHORIBOSYLAMINOIMIDAZOLE CARBOXYLASE CATALYTIC SUBUNIT"/>
    <property type="match status" value="1"/>
</dbReference>
<dbReference type="Proteomes" id="UP000240493">
    <property type="component" value="Unassembled WGS sequence"/>
</dbReference>
<dbReference type="InterPro" id="IPR011054">
    <property type="entry name" value="Rudment_hybrid_motif"/>
</dbReference>
<evidence type="ECO:0000256" key="2">
    <source>
        <dbReference type="ARBA" id="ARBA00012329"/>
    </source>
</evidence>
<keyword evidence="6" id="KW-1185">Reference proteome</keyword>
<dbReference type="SUPFAM" id="SSF51246">
    <property type="entry name" value="Rudiment single hybrid motif"/>
    <property type="match status" value="1"/>
</dbReference>
<name>A0A2T3Z097_TRIA4</name>
<dbReference type="SMART" id="SM01001">
    <property type="entry name" value="AIRC"/>
    <property type="match status" value="1"/>
</dbReference>
<evidence type="ECO:0000313" key="5">
    <source>
        <dbReference type="EMBL" id="PTB38217.1"/>
    </source>
</evidence>
<dbReference type="SUPFAM" id="SSF52255">
    <property type="entry name" value="N5-CAIR mutase (phosphoribosylaminoimidazole carboxylase, PurE)"/>
    <property type="match status" value="1"/>
</dbReference>
<comment type="pathway">
    <text evidence="1">Purine metabolism; IMP biosynthesis via de novo pathway; 5-amino-1-(5-phospho-D-ribosyl)imidazole-4-carboxylate from 5-amino-1-(5-phospho-D-ribosyl)imidazole (carboxylase route): step 1/1.</text>
</comment>
<reference evidence="5 6" key="1">
    <citation type="submission" date="2016-07" db="EMBL/GenBank/DDBJ databases">
        <title>Multiple horizontal gene transfer events from other fungi enriched the ability of initially mycotrophic Trichoderma (Ascomycota) to feed on dead plant biomass.</title>
        <authorList>
            <consortium name="DOE Joint Genome Institute"/>
            <person name="Aerts A."/>
            <person name="Atanasova L."/>
            <person name="Chenthamara K."/>
            <person name="Zhang J."/>
            <person name="Grujic M."/>
            <person name="Henrissat B."/>
            <person name="Kuo A."/>
            <person name="Salamov A."/>
            <person name="Lipzen A."/>
            <person name="Labutti K."/>
            <person name="Barry K."/>
            <person name="Miao Y."/>
            <person name="Rahimi M.J."/>
            <person name="Shen Q."/>
            <person name="Grigoriev I.V."/>
            <person name="Kubicek C.P."/>
            <person name="Druzhinina I.S."/>
        </authorList>
    </citation>
    <scope>NUCLEOTIDE SEQUENCE [LARGE SCALE GENOMIC DNA]</scope>
    <source>
        <strain evidence="5 6">CBS 433.97</strain>
    </source>
</reference>
<proteinExistence type="predicted"/>
<dbReference type="Pfam" id="PF00731">
    <property type="entry name" value="AIRC"/>
    <property type="match status" value="1"/>
</dbReference>
<feature type="domain" description="PurE" evidence="4">
    <location>
        <begin position="275"/>
        <end position="388"/>
    </location>
</feature>
<evidence type="ECO:0000313" key="6">
    <source>
        <dbReference type="Proteomes" id="UP000240493"/>
    </source>
</evidence>
<gene>
    <name evidence="5" type="ORF">M441DRAFT_71675</name>
</gene>
<dbReference type="EC" id="4.1.1.21" evidence="2"/>
<dbReference type="InterPro" id="IPR000031">
    <property type="entry name" value="PurE_dom"/>
</dbReference>
<dbReference type="EMBL" id="KZ679266">
    <property type="protein sequence ID" value="PTB38217.1"/>
    <property type="molecule type" value="Genomic_DNA"/>
</dbReference>